<keyword evidence="7" id="KW-1185">Reference proteome</keyword>
<dbReference type="OrthoDB" id="3358017at2759"/>
<evidence type="ECO:0000256" key="1">
    <source>
        <dbReference type="ARBA" id="ARBA00004141"/>
    </source>
</evidence>
<proteinExistence type="predicted"/>
<accession>A0A9P4U3G1</accession>
<comment type="caution">
    <text evidence="6">The sequence shown here is derived from an EMBL/GenBank/DDBJ whole genome shotgun (WGS) entry which is preliminary data.</text>
</comment>
<evidence type="ECO:0000313" key="7">
    <source>
        <dbReference type="Proteomes" id="UP000800235"/>
    </source>
</evidence>
<evidence type="ECO:0000256" key="4">
    <source>
        <dbReference type="ARBA" id="ARBA00023136"/>
    </source>
</evidence>
<evidence type="ECO:0000313" key="6">
    <source>
        <dbReference type="EMBL" id="KAF2436834.1"/>
    </source>
</evidence>
<feature type="transmembrane region" description="Helical" evidence="5">
    <location>
        <begin position="238"/>
        <end position="256"/>
    </location>
</feature>
<dbReference type="AlphaFoldDB" id="A0A9P4U3G1"/>
<protein>
    <submittedName>
        <fullName evidence="6">RTA1-domain-containing protein</fullName>
    </submittedName>
</protein>
<dbReference type="PANTHER" id="PTHR31465">
    <property type="entry name" value="PROTEIN RTA1-RELATED"/>
    <property type="match status" value="1"/>
</dbReference>
<organism evidence="6 7">
    <name type="scientific">Tothia fuscella</name>
    <dbReference type="NCBI Taxonomy" id="1048955"/>
    <lineage>
        <taxon>Eukaryota</taxon>
        <taxon>Fungi</taxon>
        <taxon>Dikarya</taxon>
        <taxon>Ascomycota</taxon>
        <taxon>Pezizomycotina</taxon>
        <taxon>Dothideomycetes</taxon>
        <taxon>Pleosporomycetidae</taxon>
        <taxon>Venturiales</taxon>
        <taxon>Cylindrosympodiaceae</taxon>
        <taxon>Tothia</taxon>
    </lineage>
</organism>
<reference evidence="6" key="1">
    <citation type="journal article" date="2020" name="Stud. Mycol.">
        <title>101 Dothideomycetes genomes: a test case for predicting lifestyles and emergence of pathogens.</title>
        <authorList>
            <person name="Haridas S."/>
            <person name="Albert R."/>
            <person name="Binder M."/>
            <person name="Bloem J."/>
            <person name="Labutti K."/>
            <person name="Salamov A."/>
            <person name="Andreopoulos B."/>
            <person name="Baker S."/>
            <person name="Barry K."/>
            <person name="Bills G."/>
            <person name="Bluhm B."/>
            <person name="Cannon C."/>
            <person name="Castanera R."/>
            <person name="Culley D."/>
            <person name="Daum C."/>
            <person name="Ezra D."/>
            <person name="Gonzalez J."/>
            <person name="Henrissat B."/>
            <person name="Kuo A."/>
            <person name="Liang C."/>
            <person name="Lipzen A."/>
            <person name="Lutzoni F."/>
            <person name="Magnuson J."/>
            <person name="Mondo S."/>
            <person name="Nolan M."/>
            <person name="Ohm R."/>
            <person name="Pangilinan J."/>
            <person name="Park H.-J."/>
            <person name="Ramirez L."/>
            <person name="Alfaro M."/>
            <person name="Sun H."/>
            <person name="Tritt A."/>
            <person name="Yoshinaga Y."/>
            <person name="Zwiers L.-H."/>
            <person name="Turgeon B."/>
            <person name="Goodwin S."/>
            <person name="Spatafora J."/>
            <person name="Crous P."/>
            <person name="Grigoriev I."/>
        </authorList>
    </citation>
    <scope>NUCLEOTIDE SEQUENCE</scope>
    <source>
        <strain evidence="6">CBS 130266</strain>
    </source>
</reference>
<keyword evidence="4 5" id="KW-0472">Membrane</keyword>
<dbReference type="GO" id="GO:0016020">
    <property type="term" value="C:membrane"/>
    <property type="evidence" value="ECO:0007669"/>
    <property type="project" value="UniProtKB-SubCell"/>
</dbReference>
<sequence length="288" mass="32687">MAYTLESHNGYYLFDFNPTLIGAIIATILFVVVSALHLWRMARARCWYCIPFVLGGIFEIVGYAARAAVHNNTGELITFIIQNIFLLVAPALFAASIYMTLGRVMRNIEAEHLSPIRVTWLTKIFVIGDVLSFFVQSGGAGYQVKAKNASDTQMGQNIILAGLAIQIIMFFIFVVVIFIFQRRVKESVPNEAGKGSSWNTCINMLYATSLLILIRSFFRIIEYGMGKEGYLLQHEWPLYVFDGILMWLMMVVFFWWHPTTMLAVRHHGDLEFSPIGDGHPELRERAGN</sequence>
<gene>
    <name evidence="6" type="ORF">EJ08DRAFT_673968</name>
</gene>
<dbReference type="Proteomes" id="UP000800235">
    <property type="component" value="Unassembled WGS sequence"/>
</dbReference>
<comment type="subcellular location">
    <subcellularLocation>
        <location evidence="1">Membrane</location>
        <topology evidence="1">Multi-pass membrane protein</topology>
    </subcellularLocation>
</comment>
<dbReference type="InterPro" id="IPR007568">
    <property type="entry name" value="RTA1"/>
</dbReference>
<dbReference type="Pfam" id="PF04479">
    <property type="entry name" value="RTA1"/>
    <property type="match status" value="1"/>
</dbReference>
<name>A0A9P4U3G1_9PEZI</name>
<feature type="transmembrane region" description="Helical" evidence="5">
    <location>
        <begin position="120"/>
        <end position="138"/>
    </location>
</feature>
<evidence type="ECO:0000256" key="3">
    <source>
        <dbReference type="ARBA" id="ARBA00022989"/>
    </source>
</evidence>
<dbReference type="EMBL" id="MU007009">
    <property type="protein sequence ID" value="KAF2436834.1"/>
    <property type="molecule type" value="Genomic_DNA"/>
</dbReference>
<evidence type="ECO:0000256" key="2">
    <source>
        <dbReference type="ARBA" id="ARBA00022692"/>
    </source>
</evidence>
<feature type="transmembrane region" description="Helical" evidence="5">
    <location>
        <begin position="201"/>
        <end position="218"/>
    </location>
</feature>
<feature type="transmembrane region" description="Helical" evidence="5">
    <location>
        <begin position="20"/>
        <end position="39"/>
    </location>
</feature>
<feature type="transmembrane region" description="Helical" evidence="5">
    <location>
        <begin position="46"/>
        <end position="65"/>
    </location>
</feature>
<evidence type="ECO:0000256" key="5">
    <source>
        <dbReference type="SAM" id="Phobius"/>
    </source>
</evidence>
<feature type="transmembrane region" description="Helical" evidence="5">
    <location>
        <begin position="77"/>
        <end position="99"/>
    </location>
</feature>
<keyword evidence="2 5" id="KW-0812">Transmembrane</keyword>
<feature type="transmembrane region" description="Helical" evidence="5">
    <location>
        <begin position="158"/>
        <end position="180"/>
    </location>
</feature>
<keyword evidence="3 5" id="KW-1133">Transmembrane helix</keyword>
<dbReference type="PANTHER" id="PTHR31465:SF27">
    <property type="entry name" value="DOMAIN PROTEIN, PUTATIVE (AFU_ORTHOLOGUE AFUA_3G01030)-RELATED"/>
    <property type="match status" value="1"/>
</dbReference>